<dbReference type="InterPro" id="IPR011545">
    <property type="entry name" value="DEAD/DEAH_box_helicase_dom"/>
</dbReference>
<reference evidence="8" key="1">
    <citation type="journal article" date="2020" name="Nature">
        <title>Giant virus diversity and host interactions through global metagenomics.</title>
        <authorList>
            <person name="Schulz F."/>
            <person name="Roux S."/>
            <person name="Paez-Espino D."/>
            <person name="Jungbluth S."/>
            <person name="Walsh D.A."/>
            <person name="Denef V.J."/>
            <person name="McMahon K.D."/>
            <person name="Konstantinidis K.T."/>
            <person name="Eloe-Fadrosh E.A."/>
            <person name="Kyrpides N.C."/>
            <person name="Woyke T."/>
        </authorList>
    </citation>
    <scope>NUCLEOTIDE SEQUENCE</scope>
    <source>
        <strain evidence="8">GVMAG-S-ERX555967-130</strain>
    </source>
</reference>
<evidence type="ECO:0000259" key="7">
    <source>
        <dbReference type="PROSITE" id="PS51194"/>
    </source>
</evidence>
<evidence type="ECO:0000313" key="8">
    <source>
        <dbReference type="EMBL" id="QHT36960.1"/>
    </source>
</evidence>
<dbReference type="InterPro" id="IPR052431">
    <property type="entry name" value="SKI2_subfamily_helicases"/>
</dbReference>
<evidence type="ECO:0000256" key="1">
    <source>
        <dbReference type="ARBA" id="ARBA00022741"/>
    </source>
</evidence>
<dbReference type="SUPFAM" id="SSF52540">
    <property type="entry name" value="P-loop containing nucleoside triphosphate hydrolases"/>
    <property type="match status" value="1"/>
</dbReference>
<evidence type="ECO:0000256" key="5">
    <source>
        <dbReference type="SAM" id="MobiDB-lite"/>
    </source>
</evidence>
<feature type="domain" description="Helicase ATP-binding" evidence="6">
    <location>
        <begin position="199"/>
        <end position="349"/>
    </location>
</feature>
<keyword evidence="1" id="KW-0547">Nucleotide-binding</keyword>
<dbReference type="GO" id="GO:0004386">
    <property type="term" value="F:helicase activity"/>
    <property type="evidence" value="ECO:0007669"/>
    <property type="project" value="UniProtKB-KW"/>
</dbReference>
<keyword evidence="2" id="KW-0378">Hydrolase</keyword>
<evidence type="ECO:0000259" key="6">
    <source>
        <dbReference type="PROSITE" id="PS51192"/>
    </source>
</evidence>
<dbReference type="GO" id="GO:0005524">
    <property type="term" value="F:ATP binding"/>
    <property type="evidence" value="ECO:0007669"/>
    <property type="project" value="UniProtKB-KW"/>
</dbReference>
<dbReference type="PROSITE" id="PS51192">
    <property type="entry name" value="HELICASE_ATP_BIND_1"/>
    <property type="match status" value="1"/>
</dbReference>
<name>A0A6C0FAQ4_9ZZZZ</name>
<evidence type="ECO:0000256" key="4">
    <source>
        <dbReference type="ARBA" id="ARBA00022840"/>
    </source>
</evidence>
<feature type="domain" description="Helicase C-terminal" evidence="7">
    <location>
        <begin position="647"/>
        <end position="792"/>
    </location>
</feature>
<evidence type="ECO:0000256" key="2">
    <source>
        <dbReference type="ARBA" id="ARBA00022801"/>
    </source>
</evidence>
<organism evidence="8">
    <name type="scientific">viral metagenome</name>
    <dbReference type="NCBI Taxonomy" id="1070528"/>
    <lineage>
        <taxon>unclassified sequences</taxon>
        <taxon>metagenomes</taxon>
        <taxon>organismal metagenomes</taxon>
    </lineage>
</organism>
<dbReference type="EMBL" id="MN738787">
    <property type="protein sequence ID" value="QHT36960.1"/>
    <property type="molecule type" value="Genomic_DNA"/>
</dbReference>
<dbReference type="SMART" id="SM00487">
    <property type="entry name" value="DEXDc"/>
    <property type="match status" value="1"/>
</dbReference>
<sequence length="943" mass="111926">MPSRSMTQETVWETVDRERFSVFIRDLSQSVNTNLKHMIEDSEKSLPNPPRNNSKKKKKLSKKEQIIMQNTQRLHQKHVDRDKQTIRYLLDNFQPKTPYEGFIKLHTKEAKQEYKVRLLDLYWNHKHRKKYIHHIINLCYHLKRDELSLTQQETLDMIRNKLRKYDLKSYMLDKMGHLLPPLNFWDHERKLDEWQKDVIARIRNRESILVKAPTSAGKTFVAMSTGVLHQKVLYVCPAKPVAYQVGSAFVKMGYRVHYLVNNHCENSYDKQTNIFVGVPETIEECLPKIGLKYDYAVFDEIHTLDDPNTGLSYENLIKLLDCPCLALSATIGNIEFLRDMFQKYHSHPIHYVEYTTRFINQQRWVYDSDNTSLRKLHPIVSLDTDSPESFLSITMTASDCSKLYTILSETFEDNSETEDIIEKLDPDEYFPEDRLLTLDDVKQWESSLKQTVVDLTVSNKSKIQEIQNGCQKEYPIKDTLEDLVPLLQTCQTKDLLPMLYFHTHEDTVKEIYLHLDESLRNKEMEKYPYHYHILEQKESYYQEYLKKRDVFEGNIKIKGSKDAMTDKQAKLERYDREQKMHYMMKVRHLYEWCIHQCDKHEVLETTIRLQKEHLKRDKERFTQNPDFRSQDVFQKHPEFCFVRGDPMSGDEIRNIKRNLRNSTGQTLDYTHPLFQLLKRGIGVYLHSFPDEYNRVVQTLLSQKKLGVVLSDKTLCLGIDLPIRTVAFSGYKQPDYTTSDYLQMSGRAGRRGHDNQGNIIFHHVSNYKQLMRGELPQLKGSSQQIHVGYNALQQLLPDANLQHIHTSRINLETNPLLNQIVDYTDNRYTRLEWLCRNYENGHAFISQLHKLEKQVFRQSEHEREEWLLSYLISQLGHSDRLINVLKTNRIDRDQTQTLQELHTLGECMRHMIRNLNQIQCKLTITHLQHLFQKIRTIVTKYRFE</sequence>
<dbReference type="GO" id="GO:0005737">
    <property type="term" value="C:cytoplasm"/>
    <property type="evidence" value="ECO:0007669"/>
    <property type="project" value="TreeGrafter"/>
</dbReference>
<feature type="region of interest" description="Disordered" evidence="5">
    <location>
        <begin position="39"/>
        <end position="63"/>
    </location>
</feature>
<keyword evidence="3" id="KW-0347">Helicase</keyword>
<dbReference type="PROSITE" id="PS51194">
    <property type="entry name" value="HELICASE_CTER"/>
    <property type="match status" value="1"/>
</dbReference>
<dbReference type="Pfam" id="PF00270">
    <property type="entry name" value="DEAD"/>
    <property type="match status" value="1"/>
</dbReference>
<dbReference type="InterPro" id="IPR014001">
    <property type="entry name" value="Helicase_ATP-bd"/>
</dbReference>
<dbReference type="InterPro" id="IPR001650">
    <property type="entry name" value="Helicase_C-like"/>
</dbReference>
<protein>
    <recommendedName>
        <fullName evidence="9">Helicase ATP-binding domain-containing protein</fullName>
    </recommendedName>
</protein>
<dbReference type="AlphaFoldDB" id="A0A6C0FAQ4"/>
<evidence type="ECO:0000256" key="3">
    <source>
        <dbReference type="ARBA" id="ARBA00022806"/>
    </source>
</evidence>
<dbReference type="PANTHER" id="PTHR44533:SF4">
    <property type="entry name" value="DEAD_H RNA HELICASE, PUTATIVE-RELATED"/>
    <property type="match status" value="1"/>
</dbReference>
<evidence type="ECO:0008006" key="9">
    <source>
        <dbReference type="Google" id="ProtNLM"/>
    </source>
</evidence>
<dbReference type="Gene3D" id="3.40.50.300">
    <property type="entry name" value="P-loop containing nucleotide triphosphate hydrolases"/>
    <property type="match status" value="2"/>
</dbReference>
<dbReference type="SMART" id="SM00490">
    <property type="entry name" value="HELICc"/>
    <property type="match status" value="1"/>
</dbReference>
<keyword evidence="4" id="KW-0067">ATP-binding</keyword>
<dbReference type="GO" id="GO:0016787">
    <property type="term" value="F:hydrolase activity"/>
    <property type="evidence" value="ECO:0007669"/>
    <property type="project" value="UniProtKB-KW"/>
</dbReference>
<dbReference type="PANTHER" id="PTHR44533">
    <property type="entry name" value="DEAD/H RNA HELICASE, PUTATIVE-RELATED"/>
    <property type="match status" value="1"/>
</dbReference>
<dbReference type="InterPro" id="IPR027417">
    <property type="entry name" value="P-loop_NTPase"/>
</dbReference>
<accession>A0A6C0FAQ4</accession>
<dbReference type="GO" id="GO:0003676">
    <property type="term" value="F:nucleic acid binding"/>
    <property type="evidence" value="ECO:0007669"/>
    <property type="project" value="InterPro"/>
</dbReference>
<proteinExistence type="predicted"/>